<evidence type="ECO:0000256" key="1">
    <source>
        <dbReference type="SAM" id="MobiDB-lite"/>
    </source>
</evidence>
<keyword evidence="3" id="KW-1185">Reference proteome</keyword>
<name>U6MY75_9EIME</name>
<dbReference type="VEuPathDB" id="ToxoDB:ENH_00038160"/>
<organism evidence="2 3">
    <name type="scientific">Eimeria necatrix</name>
    <dbReference type="NCBI Taxonomy" id="51315"/>
    <lineage>
        <taxon>Eukaryota</taxon>
        <taxon>Sar</taxon>
        <taxon>Alveolata</taxon>
        <taxon>Apicomplexa</taxon>
        <taxon>Conoidasida</taxon>
        <taxon>Coccidia</taxon>
        <taxon>Eucoccidiorida</taxon>
        <taxon>Eimeriorina</taxon>
        <taxon>Eimeriidae</taxon>
        <taxon>Eimeria</taxon>
    </lineage>
</organism>
<protein>
    <submittedName>
        <fullName evidence="2">Uncharacterized protein</fullName>
    </submittedName>
</protein>
<dbReference type="GeneID" id="25473978"/>
<reference evidence="2" key="2">
    <citation type="submission" date="2013-10" db="EMBL/GenBank/DDBJ databases">
        <authorList>
            <person name="Aslett M."/>
        </authorList>
    </citation>
    <scope>NUCLEOTIDE SEQUENCE [LARGE SCALE GENOMIC DNA]</scope>
    <source>
        <strain evidence="2">Houghton</strain>
    </source>
</reference>
<evidence type="ECO:0000313" key="2">
    <source>
        <dbReference type="EMBL" id="CDJ67464.1"/>
    </source>
</evidence>
<gene>
    <name evidence="2" type="ORF">ENH_00038160</name>
</gene>
<dbReference type="OrthoDB" id="354321at2759"/>
<reference evidence="2" key="1">
    <citation type="submission" date="2013-10" db="EMBL/GenBank/DDBJ databases">
        <title>Genomic analysis of the causative agents of coccidiosis in chickens.</title>
        <authorList>
            <person name="Reid A.J."/>
            <person name="Blake D."/>
            <person name="Billington K."/>
            <person name="Browne H."/>
            <person name="Dunn M."/>
            <person name="Hung S."/>
            <person name="Kawahara F."/>
            <person name="Miranda-Saavedra D."/>
            <person name="Mourier T."/>
            <person name="Nagra H."/>
            <person name="Otto T.D."/>
            <person name="Rawlings N."/>
            <person name="Sanchez A."/>
            <person name="Sanders M."/>
            <person name="Subramaniam C."/>
            <person name="Tay Y."/>
            <person name="Dear P."/>
            <person name="Doerig C."/>
            <person name="Gruber A."/>
            <person name="Parkinson J."/>
            <person name="Shirley M."/>
            <person name="Wan K.L."/>
            <person name="Berriman M."/>
            <person name="Tomley F."/>
            <person name="Pain A."/>
        </authorList>
    </citation>
    <scope>NUCLEOTIDE SEQUENCE [LARGE SCALE GENOMIC DNA]</scope>
    <source>
        <strain evidence="2">Houghton</strain>
    </source>
</reference>
<dbReference type="AlphaFoldDB" id="U6MY75"/>
<evidence type="ECO:0000313" key="3">
    <source>
        <dbReference type="Proteomes" id="UP000030754"/>
    </source>
</evidence>
<sequence length="453" mass="47571">MERTPQGASRLYPSQGTPCETSAQLQSLQRGGPPSRWISPARPVSDSSALPDMFAGASAWLEDPLKVFRQRQLLGSLSGAILGPQQSHRGDSREGTGWAPAVRGLGAPNLTPEGGLGLRWLVSGWRRGSVPNNKFDLRPFAVAQHMGQIDPASCPFCAERRMAIRFLREEKNRLDKEINDILDSTHTDLRDSLREYQEQHLTSGDRNGPSKVLSAAAAKLSAAAAAAAAAAAEALSGALSGASCRGPQSASDFDELLPGTCLPWEAPAAAEAAKPEAAAAPAAYGHGGAFRRPAAPGAPGGLMGTAASLLSLGSSVQLTASDSAILGGPLGGPMAAAATPGPPVGGQEALCRECADTAASVSFWRDEVDKLERSCQLAIQFHTDRAELVEAVLVSSYRADDSSNRNCGRRESGTSCDSEISLEDEPQARKLNGETVLLVTRPRIQQQQLPLLQ</sequence>
<dbReference type="EMBL" id="HG724488">
    <property type="protein sequence ID" value="CDJ67464.1"/>
    <property type="molecule type" value="Genomic_DNA"/>
</dbReference>
<dbReference type="RefSeq" id="XP_013435931.1">
    <property type="nucleotide sequence ID" value="XM_013580477.1"/>
</dbReference>
<proteinExistence type="predicted"/>
<dbReference type="Proteomes" id="UP000030754">
    <property type="component" value="Unassembled WGS sequence"/>
</dbReference>
<accession>U6MY75</accession>
<feature type="region of interest" description="Disordered" evidence="1">
    <location>
        <begin position="1"/>
        <end position="44"/>
    </location>
</feature>
<feature type="compositionally biased region" description="Polar residues" evidence="1">
    <location>
        <begin position="12"/>
        <end position="29"/>
    </location>
</feature>